<dbReference type="EC" id="2.1.2.2" evidence="6"/>
<feature type="domain" description="Formyl transferase N-terminal" evidence="7">
    <location>
        <begin position="10"/>
        <end position="188"/>
    </location>
</feature>
<comment type="caution">
    <text evidence="8">The sequence shown here is derived from an EMBL/GenBank/DDBJ whole genome shotgun (WGS) entry which is preliminary data.</text>
</comment>
<dbReference type="PANTHER" id="PTHR43369">
    <property type="entry name" value="PHOSPHORIBOSYLGLYCINAMIDE FORMYLTRANSFERASE"/>
    <property type="match status" value="1"/>
</dbReference>
<dbReference type="HAMAP" id="MF_01930">
    <property type="entry name" value="PurN"/>
    <property type="match status" value="1"/>
</dbReference>
<dbReference type="InterPro" id="IPR036477">
    <property type="entry name" value="Formyl_transf_N_sf"/>
</dbReference>
<dbReference type="Pfam" id="PF00551">
    <property type="entry name" value="Formyl_trans_N"/>
    <property type="match status" value="1"/>
</dbReference>
<sequence>MTNRNSKLAVAVLASGNGSNLQALIDAQQEGSLSYEIKVVITDKHGARAVSRARESNIVAYEYAPKDYPSKADYEQQVLNCLNKHNIELVVLAGYMRIVGATLLNAFDGRMINLHPSLLPSFQGIHAPQQAIDAGVKVSGCTIHFVDEGLDTGPIIAQQPVTVTFADNADTLQAKIQKLEHKLIVDVVELIAQGRVKRHGRIIEII</sequence>
<dbReference type="GO" id="GO:0004644">
    <property type="term" value="F:phosphoribosylglycinamide formyltransferase activity"/>
    <property type="evidence" value="ECO:0007669"/>
    <property type="project" value="UniProtKB-UniRule"/>
</dbReference>
<feature type="binding site" evidence="6">
    <location>
        <begin position="18"/>
        <end position="20"/>
    </location>
    <ligand>
        <name>N(1)-(5-phospho-beta-D-ribosyl)glycinamide</name>
        <dbReference type="ChEBI" id="CHEBI:143788"/>
    </ligand>
</feature>
<dbReference type="CDD" id="cd08645">
    <property type="entry name" value="FMT_core_GART"/>
    <property type="match status" value="1"/>
</dbReference>
<dbReference type="InterPro" id="IPR002376">
    <property type="entry name" value="Formyl_transf_N"/>
</dbReference>
<dbReference type="AlphaFoldDB" id="A0A1E5G2J3"/>
<dbReference type="Gene3D" id="3.40.50.170">
    <property type="entry name" value="Formyl transferase, N-terminal domain"/>
    <property type="match status" value="1"/>
</dbReference>
<name>A0A1E5G2J3_9FIRM</name>
<dbReference type="InterPro" id="IPR004607">
    <property type="entry name" value="GART"/>
</dbReference>
<feature type="binding site" evidence="6">
    <location>
        <position position="113"/>
    </location>
    <ligand>
        <name>(6R)-10-formyltetrahydrofolate</name>
        <dbReference type="ChEBI" id="CHEBI:195366"/>
    </ligand>
</feature>
<dbReference type="NCBIfam" id="TIGR00639">
    <property type="entry name" value="PurN"/>
    <property type="match status" value="1"/>
</dbReference>
<dbReference type="GO" id="GO:0005829">
    <property type="term" value="C:cytosol"/>
    <property type="evidence" value="ECO:0007669"/>
    <property type="project" value="TreeGrafter"/>
</dbReference>
<dbReference type="Proteomes" id="UP000094296">
    <property type="component" value="Unassembled WGS sequence"/>
</dbReference>
<protein>
    <recommendedName>
        <fullName evidence="6">Phosphoribosylglycinamide formyltransferase</fullName>
        <ecNumber evidence="6">2.1.2.2</ecNumber>
    </recommendedName>
    <alternativeName>
        <fullName evidence="6">5'-phosphoribosylglycinamide transformylase</fullName>
    </alternativeName>
    <alternativeName>
        <fullName evidence="6">GAR transformylase</fullName>
        <shortName evidence="6">GART</shortName>
    </alternativeName>
</protein>
<gene>
    <name evidence="6" type="primary">purN</name>
    <name evidence="8" type="ORF">BHF68_05285</name>
</gene>
<dbReference type="InterPro" id="IPR001555">
    <property type="entry name" value="GART_AS"/>
</dbReference>
<feature type="binding site" evidence="6">
    <location>
        <begin position="96"/>
        <end position="99"/>
    </location>
    <ligand>
        <name>(6R)-10-formyltetrahydrofolate</name>
        <dbReference type="ChEBI" id="CHEBI:195366"/>
    </ligand>
</feature>
<feature type="site" description="Raises pKa of active site His" evidence="6">
    <location>
        <position position="151"/>
    </location>
</feature>
<feature type="binding site" evidence="6">
    <location>
        <position position="71"/>
    </location>
    <ligand>
        <name>(6R)-10-formyltetrahydrofolate</name>
        <dbReference type="ChEBI" id="CHEBI:195366"/>
    </ligand>
</feature>
<evidence type="ECO:0000256" key="4">
    <source>
        <dbReference type="ARBA" id="ARBA00038440"/>
    </source>
</evidence>
<keyword evidence="3 6" id="KW-0658">Purine biosynthesis</keyword>
<comment type="similarity">
    <text evidence="4 6">Belongs to the GART family.</text>
</comment>
<dbReference type="EMBL" id="MIJE01000022">
    <property type="protein sequence ID" value="OEF97186.1"/>
    <property type="molecule type" value="Genomic_DNA"/>
</dbReference>
<dbReference type="PROSITE" id="PS00373">
    <property type="entry name" value="GART"/>
    <property type="match status" value="1"/>
</dbReference>
<evidence type="ECO:0000256" key="6">
    <source>
        <dbReference type="HAMAP-Rule" id="MF_01930"/>
    </source>
</evidence>
<evidence type="ECO:0000256" key="1">
    <source>
        <dbReference type="ARBA" id="ARBA00005054"/>
    </source>
</evidence>
<dbReference type="FunFam" id="3.40.50.170:FF:000007">
    <property type="entry name" value="Phosphoribosylglycinamide formyltransferase"/>
    <property type="match status" value="1"/>
</dbReference>
<dbReference type="GO" id="GO:0006189">
    <property type="term" value="P:'de novo' IMP biosynthetic process"/>
    <property type="evidence" value="ECO:0007669"/>
    <property type="project" value="UniProtKB-UniRule"/>
</dbReference>
<organism evidence="8 9">
    <name type="scientific">Desulfuribacillus alkaliarsenatis</name>
    <dbReference type="NCBI Taxonomy" id="766136"/>
    <lineage>
        <taxon>Bacteria</taxon>
        <taxon>Bacillati</taxon>
        <taxon>Bacillota</taxon>
        <taxon>Desulfuribacillia</taxon>
        <taxon>Desulfuribacillales</taxon>
        <taxon>Desulfuribacillaceae</taxon>
        <taxon>Desulfuribacillus</taxon>
    </lineage>
</organism>
<comment type="function">
    <text evidence="6">Catalyzes the transfer of a formyl group from 10-formyltetrahydrofolate to 5-phospho-ribosyl-glycinamide (GAR), producing 5-phospho-ribosyl-N-formylglycinamide (FGAR) and tetrahydrofolate.</text>
</comment>
<evidence type="ECO:0000313" key="8">
    <source>
        <dbReference type="EMBL" id="OEF97186.1"/>
    </source>
</evidence>
<dbReference type="STRING" id="766136.BHF68_05285"/>
<keyword evidence="2 6" id="KW-0808">Transferase</keyword>
<keyword evidence="9" id="KW-1185">Reference proteome</keyword>
<dbReference type="SUPFAM" id="SSF53328">
    <property type="entry name" value="Formyltransferase"/>
    <property type="match status" value="1"/>
</dbReference>
<dbReference type="UniPathway" id="UPA00074">
    <property type="reaction ID" value="UER00126"/>
</dbReference>
<evidence type="ECO:0000259" key="7">
    <source>
        <dbReference type="Pfam" id="PF00551"/>
    </source>
</evidence>
<comment type="pathway">
    <text evidence="1 6">Purine metabolism; IMP biosynthesis via de novo pathway; N(2)-formyl-N(1)-(5-phospho-D-ribosyl)glycinamide from N(1)-(5-phospho-D-ribosyl)glycinamide (10-formyl THF route): step 1/1.</text>
</comment>
<evidence type="ECO:0000256" key="3">
    <source>
        <dbReference type="ARBA" id="ARBA00022755"/>
    </source>
</evidence>
<accession>A0A1E5G2J3</accession>
<feature type="active site" description="Proton donor" evidence="6">
    <location>
        <position position="115"/>
    </location>
</feature>
<proteinExistence type="inferred from homology"/>
<evidence type="ECO:0000313" key="9">
    <source>
        <dbReference type="Proteomes" id="UP000094296"/>
    </source>
</evidence>
<comment type="catalytic activity">
    <reaction evidence="5 6">
        <text>N(1)-(5-phospho-beta-D-ribosyl)glycinamide + (6R)-10-formyltetrahydrofolate = N(2)-formyl-N(1)-(5-phospho-beta-D-ribosyl)glycinamide + (6S)-5,6,7,8-tetrahydrofolate + H(+)</text>
        <dbReference type="Rhea" id="RHEA:15053"/>
        <dbReference type="ChEBI" id="CHEBI:15378"/>
        <dbReference type="ChEBI" id="CHEBI:57453"/>
        <dbReference type="ChEBI" id="CHEBI:143788"/>
        <dbReference type="ChEBI" id="CHEBI:147286"/>
        <dbReference type="ChEBI" id="CHEBI:195366"/>
        <dbReference type="EC" id="2.1.2.2"/>
    </reaction>
</comment>
<evidence type="ECO:0000256" key="5">
    <source>
        <dbReference type="ARBA" id="ARBA00047664"/>
    </source>
</evidence>
<dbReference type="PANTHER" id="PTHR43369:SF2">
    <property type="entry name" value="PHOSPHORIBOSYLGLYCINAMIDE FORMYLTRANSFERASE"/>
    <property type="match status" value="1"/>
</dbReference>
<reference evidence="8 9" key="1">
    <citation type="submission" date="2016-09" db="EMBL/GenBank/DDBJ databases">
        <title>Draft genome sequence for the type strain of Desulfuribacillus alkaliarsenatis AHT28, an obligately anaerobic, sulfidogenic bacterium isolated from Russian soda lake sediments.</title>
        <authorList>
            <person name="Abin C.A."/>
            <person name="Hollibaugh J.T."/>
        </authorList>
    </citation>
    <scope>NUCLEOTIDE SEQUENCE [LARGE SCALE GENOMIC DNA]</scope>
    <source>
        <strain evidence="8 9">AHT28</strain>
    </source>
</reference>
<evidence type="ECO:0000256" key="2">
    <source>
        <dbReference type="ARBA" id="ARBA00022679"/>
    </source>
</evidence>